<evidence type="ECO:0000256" key="2">
    <source>
        <dbReference type="SAM" id="Coils"/>
    </source>
</evidence>
<dbReference type="AlphaFoldDB" id="A0A0K9PKV5"/>
<feature type="coiled-coil region" evidence="2">
    <location>
        <begin position="119"/>
        <end position="348"/>
    </location>
</feature>
<accession>A0A0K9PKV5</accession>
<gene>
    <name evidence="3" type="ORF">ZOSMA_228G00100</name>
</gene>
<dbReference type="EMBL" id="LFYR01000809">
    <property type="protein sequence ID" value="KMZ68877.1"/>
    <property type="molecule type" value="Genomic_DNA"/>
</dbReference>
<proteinExistence type="predicted"/>
<dbReference type="Proteomes" id="UP000036987">
    <property type="component" value="Unassembled WGS sequence"/>
</dbReference>
<feature type="non-terminal residue" evidence="3">
    <location>
        <position position="458"/>
    </location>
</feature>
<dbReference type="STRING" id="29655.A0A0K9PKV5"/>
<feature type="coiled-coil region" evidence="2">
    <location>
        <begin position="374"/>
        <end position="412"/>
    </location>
</feature>
<evidence type="ECO:0000313" key="4">
    <source>
        <dbReference type="Proteomes" id="UP000036987"/>
    </source>
</evidence>
<reference evidence="4" key="1">
    <citation type="journal article" date="2016" name="Nature">
        <title>The genome of the seagrass Zostera marina reveals angiosperm adaptation to the sea.</title>
        <authorList>
            <person name="Olsen J.L."/>
            <person name="Rouze P."/>
            <person name="Verhelst B."/>
            <person name="Lin Y.-C."/>
            <person name="Bayer T."/>
            <person name="Collen J."/>
            <person name="Dattolo E."/>
            <person name="De Paoli E."/>
            <person name="Dittami S."/>
            <person name="Maumus F."/>
            <person name="Michel G."/>
            <person name="Kersting A."/>
            <person name="Lauritano C."/>
            <person name="Lohaus R."/>
            <person name="Toepel M."/>
            <person name="Tonon T."/>
            <person name="Vanneste K."/>
            <person name="Amirebrahimi M."/>
            <person name="Brakel J."/>
            <person name="Bostroem C."/>
            <person name="Chovatia M."/>
            <person name="Grimwood J."/>
            <person name="Jenkins J.W."/>
            <person name="Jueterbock A."/>
            <person name="Mraz A."/>
            <person name="Stam W.T."/>
            <person name="Tice H."/>
            <person name="Bornberg-Bauer E."/>
            <person name="Green P.J."/>
            <person name="Pearson G.A."/>
            <person name="Procaccini G."/>
            <person name="Duarte C.M."/>
            <person name="Schmutz J."/>
            <person name="Reusch T.B.H."/>
            <person name="Van de Peer Y."/>
        </authorList>
    </citation>
    <scope>NUCLEOTIDE SEQUENCE [LARGE SCALE GENOMIC DNA]</scope>
    <source>
        <strain evidence="4">cv. Finnish</strain>
    </source>
</reference>
<sequence>MTDENNQIDASTAIKELPVDATVASSGAELVQLEVPVSDLNNFNNKNDGFAETNHMENEISSDTIDIQDQWPQTIIELNCQNAYLVAQFHDFKNQVYTSSEILKTTKDLDVGNEDSQQIKLLQENITILNKEIMLQKETQKAAEKALEHLRVSNSEEDDKVQDLSIKLVEAQQKMAQEIKERDNKYVELDSKFGRLHKRAKQKIQEIQKEKDDLEAQFRDVTVKAEQTSSQQSLVHKELERGRQQAIEALRSMDTERQQLRATNNKLRDDIDEMHRTLEAKQNSLEESRQTIFEKDQILEDTRRLLQVAEDGKQTSMTELSNKYKEELENLEDQIAEVVFERNKAAETISSLQTLIGEKDRKIAELDAASTGEAVRLGSVIEVAKAEISQLKNELENGKKNWEASYNTLKVKIEASESACLHSEIEAARMRSELELELSRQTQLLNTKDSELKTLKEE</sequence>
<dbReference type="OrthoDB" id="1926336at2759"/>
<organism evidence="3 4">
    <name type="scientific">Zostera marina</name>
    <name type="common">Eelgrass</name>
    <dbReference type="NCBI Taxonomy" id="29655"/>
    <lineage>
        <taxon>Eukaryota</taxon>
        <taxon>Viridiplantae</taxon>
        <taxon>Streptophyta</taxon>
        <taxon>Embryophyta</taxon>
        <taxon>Tracheophyta</taxon>
        <taxon>Spermatophyta</taxon>
        <taxon>Magnoliopsida</taxon>
        <taxon>Liliopsida</taxon>
        <taxon>Zosteraceae</taxon>
        <taxon>Zostera</taxon>
    </lineage>
</organism>
<keyword evidence="1 2" id="KW-0175">Coiled coil</keyword>
<evidence type="ECO:0000256" key="1">
    <source>
        <dbReference type="ARBA" id="ARBA00023054"/>
    </source>
</evidence>
<evidence type="ECO:0000313" key="3">
    <source>
        <dbReference type="EMBL" id="KMZ68877.1"/>
    </source>
</evidence>
<comment type="caution">
    <text evidence="3">The sequence shown here is derived from an EMBL/GenBank/DDBJ whole genome shotgun (WGS) entry which is preliminary data.</text>
</comment>
<dbReference type="PANTHER" id="PTHR23160:SF1">
    <property type="entry name" value="PROTEIN GRIP"/>
    <property type="match status" value="1"/>
</dbReference>
<dbReference type="PANTHER" id="PTHR23160">
    <property type="entry name" value="SYNAPTONEMAL COMPLEX PROTEIN-RELATED"/>
    <property type="match status" value="1"/>
</dbReference>
<name>A0A0K9PKV5_ZOSMR</name>
<keyword evidence="4" id="KW-1185">Reference proteome</keyword>
<protein>
    <submittedName>
        <fullName evidence="3">Protein GRIP</fullName>
    </submittedName>
</protein>